<gene>
    <name evidence="4" type="ORF">SCHPADRAFT_995609</name>
</gene>
<evidence type="ECO:0008006" key="6">
    <source>
        <dbReference type="Google" id="ProtNLM"/>
    </source>
</evidence>
<evidence type="ECO:0000313" key="4">
    <source>
        <dbReference type="EMBL" id="KLO15734.1"/>
    </source>
</evidence>
<feature type="domain" description="DUF4140" evidence="3">
    <location>
        <begin position="28"/>
        <end position="122"/>
    </location>
</feature>
<proteinExistence type="predicted"/>
<evidence type="ECO:0000256" key="1">
    <source>
        <dbReference type="SAM" id="Coils"/>
    </source>
</evidence>
<dbReference type="InterPro" id="IPR025554">
    <property type="entry name" value="DUF4140"/>
</dbReference>
<dbReference type="Proteomes" id="UP000053477">
    <property type="component" value="Unassembled WGS sequence"/>
</dbReference>
<reference evidence="4 5" key="1">
    <citation type="submission" date="2015-04" db="EMBL/GenBank/DDBJ databases">
        <title>Complete genome sequence of Schizopora paradoxa KUC8140, a cosmopolitan wood degrader in East Asia.</title>
        <authorList>
            <consortium name="DOE Joint Genome Institute"/>
            <person name="Min B."/>
            <person name="Park H."/>
            <person name="Jang Y."/>
            <person name="Kim J.-J."/>
            <person name="Kim K.H."/>
            <person name="Pangilinan J."/>
            <person name="Lipzen A."/>
            <person name="Riley R."/>
            <person name="Grigoriev I.V."/>
            <person name="Spatafora J.W."/>
            <person name="Choi I.-G."/>
        </authorList>
    </citation>
    <scope>NUCLEOTIDE SEQUENCE [LARGE SCALE GENOMIC DNA]</scope>
    <source>
        <strain evidence="4 5">KUC8140</strain>
    </source>
</reference>
<keyword evidence="1" id="KW-0175">Coiled coil</keyword>
<evidence type="ECO:0000259" key="2">
    <source>
        <dbReference type="Pfam" id="PF13598"/>
    </source>
</evidence>
<dbReference type="InterPro" id="IPR037291">
    <property type="entry name" value="DUF4139"/>
</dbReference>
<evidence type="ECO:0000313" key="5">
    <source>
        <dbReference type="Proteomes" id="UP000053477"/>
    </source>
</evidence>
<dbReference type="PANTHER" id="PTHR31005">
    <property type="entry name" value="DUF4139 DOMAIN-CONTAINING PROTEIN"/>
    <property type="match status" value="1"/>
</dbReference>
<keyword evidence="5" id="KW-1185">Reference proteome</keyword>
<evidence type="ECO:0000259" key="3">
    <source>
        <dbReference type="Pfam" id="PF13600"/>
    </source>
</evidence>
<organism evidence="4 5">
    <name type="scientific">Schizopora paradoxa</name>
    <dbReference type="NCBI Taxonomy" id="27342"/>
    <lineage>
        <taxon>Eukaryota</taxon>
        <taxon>Fungi</taxon>
        <taxon>Dikarya</taxon>
        <taxon>Basidiomycota</taxon>
        <taxon>Agaricomycotina</taxon>
        <taxon>Agaricomycetes</taxon>
        <taxon>Hymenochaetales</taxon>
        <taxon>Schizoporaceae</taxon>
        <taxon>Schizopora</taxon>
    </lineage>
</organism>
<dbReference type="InterPro" id="IPR011935">
    <property type="entry name" value="CHP02231"/>
</dbReference>
<dbReference type="Pfam" id="PF13600">
    <property type="entry name" value="DUF4140"/>
    <property type="match status" value="1"/>
</dbReference>
<dbReference type="OrthoDB" id="10068793at2759"/>
<dbReference type="EMBL" id="KQ085925">
    <property type="protein sequence ID" value="KLO15734.1"/>
    <property type="molecule type" value="Genomic_DNA"/>
</dbReference>
<accession>A0A0H2RV55</accession>
<dbReference type="AlphaFoldDB" id="A0A0H2RV55"/>
<dbReference type="PANTHER" id="PTHR31005:SF8">
    <property type="entry name" value="DUF4139 DOMAIN-CONTAINING PROTEIN"/>
    <property type="match status" value="1"/>
</dbReference>
<feature type="coiled-coil region" evidence="1">
    <location>
        <begin position="90"/>
        <end position="117"/>
    </location>
</feature>
<dbReference type="InParanoid" id="A0A0H2RV55"/>
<feature type="domain" description="DUF4139" evidence="2">
    <location>
        <begin position="205"/>
        <end position="568"/>
    </location>
</feature>
<sequence length="578" mass="63320">MADTDTLVGNTETNKVLYDAKRNGVSSVTVFQANRAEVKRKINVALKEGQNDVEITHLPSCLEESSIRVDGIGNATIFDVVYHPPPPLDDKKRNEAIKDLEENKEKLTSELNIVNRQSEMLVEYSKTMTSKDASAEQLESFLELYGARQAKLNERKTEIDESINKLTLQINEKRMELNLDEESITKCGVRVTIVVLAGADGDAELSLTYLVDSASWTPQYDLRANIAPDTKSESSVAIHYRASITQTTGEDWAGVELTLSTASPLQGTDIPTLQPLWISQKPEYRRSLAPQAARKSALFSSMASGPSVGFPAGLNVRGAIANEGAISATFTIPGLSTIPSDSQNAQQTHRVSIAELDFPSVDLEWISVPKETPSAFLRCKVKNTSKYLLLPGQANVFMNGSFVSKSQIPHVSPQESFSCSLGVDPALRVTYHPQTKRVKSSGTAVLSLSNKTTTSTFEQAITIKNTRQSRVHRLLLRDQVPVSSNSSYKVNLLEPRSLAANAKGAKNAAVLVTEGVRVQWASKREEDEESKVPAEDLTMDTAQGLMEWIIELEPSATVDVKVAWEVSAAVGDQWVVRN</sequence>
<dbReference type="STRING" id="27342.A0A0H2RV55"/>
<protein>
    <recommendedName>
        <fullName evidence="6">Mucoidy inhibitor A</fullName>
    </recommendedName>
</protein>
<dbReference type="Pfam" id="PF13598">
    <property type="entry name" value="DUF4139"/>
    <property type="match status" value="1"/>
</dbReference>
<name>A0A0H2RV55_9AGAM</name>
<dbReference type="NCBIfam" id="TIGR02231">
    <property type="entry name" value="mucoidy inhibitor MuiA family protein"/>
    <property type="match status" value="1"/>
</dbReference>